<feature type="compositionally biased region" description="Low complexity" evidence="1">
    <location>
        <begin position="44"/>
        <end position="55"/>
    </location>
</feature>
<evidence type="ECO:0000313" key="2">
    <source>
        <dbReference type="EMBL" id="SOZ65918.1"/>
    </source>
</evidence>
<comment type="caution">
    <text evidence="2">The sequence shown here is derived from an EMBL/GenBank/DDBJ whole genome shotgun (WGS) entry which is preliminary data.</text>
</comment>
<dbReference type="Proteomes" id="UP000256952">
    <property type="component" value="Chromosome CBM2613_b"/>
</dbReference>
<dbReference type="EMBL" id="OFTH01000034">
    <property type="protein sequence ID" value="SOZ65918.1"/>
    <property type="molecule type" value="Genomic_DNA"/>
</dbReference>
<reference evidence="2" key="1">
    <citation type="submission" date="2018-01" db="EMBL/GenBank/DDBJ databases">
        <authorList>
            <person name="Clerissi C."/>
        </authorList>
    </citation>
    <scope>NUCLEOTIDE SEQUENCE</scope>
    <source>
        <strain evidence="2">Cupriavidus taiwanensis STM 8556</strain>
    </source>
</reference>
<sequence>MGIPGCRWQRARGRRGNPRLGQQCRELYRLLSRRNRADPDTALRRAAPARQRTAAGSHARLAPGEHAGVAALSAPPPALGTARSVPGVVPRADAAAPGRLSGGRRGASPHCAQQDNFAPRRPRKCPTLKLKSPAPKKHGRDHNAIIAAEGAKILAPVRADPVETTASRDLPCPRLRALRSAIPATLPRRATPLLPLLPLHRSPATLTHWCRCTRRWC</sequence>
<accession>A0A375E5R8</accession>
<name>A0A375E5R8_9BURK</name>
<organism evidence="2">
    <name type="scientific">Cupriavidus taiwanensis</name>
    <dbReference type="NCBI Taxonomy" id="164546"/>
    <lineage>
        <taxon>Bacteria</taxon>
        <taxon>Pseudomonadati</taxon>
        <taxon>Pseudomonadota</taxon>
        <taxon>Betaproteobacteria</taxon>
        <taxon>Burkholderiales</taxon>
        <taxon>Burkholderiaceae</taxon>
        <taxon>Cupriavidus</taxon>
    </lineage>
</organism>
<dbReference type="AlphaFoldDB" id="A0A375E5R8"/>
<protein>
    <submittedName>
        <fullName evidence="2">Uncharacterized protein</fullName>
    </submittedName>
</protein>
<gene>
    <name evidence="2" type="ORF">CBM2613_B10007</name>
</gene>
<proteinExistence type="predicted"/>
<feature type="region of interest" description="Disordered" evidence="1">
    <location>
        <begin position="38"/>
        <end position="59"/>
    </location>
</feature>
<evidence type="ECO:0000256" key="1">
    <source>
        <dbReference type="SAM" id="MobiDB-lite"/>
    </source>
</evidence>
<feature type="region of interest" description="Disordered" evidence="1">
    <location>
        <begin position="92"/>
        <end position="140"/>
    </location>
</feature>